<dbReference type="AlphaFoldDB" id="A0A1H4F2M1"/>
<dbReference type="HAMAP" id="MF_00822">
    <property type="entry name" value="UreE"/>
    <property type="match status" value="1"/>
</dbReference>
<keyword evidence="2 5" id="KW-0963">Cytoplasm</keyword>
<evidence type="ECO:0000256" key="1">
    <source>
        <dbReference type="ARBA" id="ARBA00004496"/>
    </source>
</evidence>
<gene>
    <name evidence="5" type="primary">ureE</name>
    <name evidence="7" type="ORF">SAMN05660909_04109</name>
</gene>
<dbReference type="SUPFAM" id="SSF69737">
    <property type="entry name" value="Urease metallochaperone UreE, C-terminal domain"/>
    <property type="match status" value="1"/>
</dbReference>
<accession>A0A1H4F2M1</accession>
<dbReference type="GO" id="GO:0006457">
    <property type="term" value="P:protein folding"/>
    <property type="evidence" value="ECO:0007669"/>
    <property type="project" value="InterPro"/>
</dbReference>
<reference evidence="8" key="1">
    <citation type="submission" date="2016-10" db="EMBL/GenBank/DDBJ databases">
        <authorList>
            <person name="Varghese N."/>
            <person name="Submissions S."/>
        </authorList>
    </citation>
    <scope>NUCLEOTIDE SEQUENCE [LARGE SCALE GENOMIC DNA]</scope>
    <source>
        <strain evidence="8">DSM 23920</strain>
    </source>
</reference>
<dbReference type="GO" id="GO:0051082">
    <property type="term" value="F:unfolded protein binding"/>
    <property type="evidence" value="ECO:0007669"/>
    <property type="project" value="UniProtKB-UniRule"/>
</dbReference>
<comment type="similarity">
    <text evidence="5">Belongs to the UreE family.</text>
</comment>
<dbReference type="InterPro" id="IPR007864">
    <property type="entry name" value="UreE_C_dom"/>
</dbReference>
<dbReference type="InterPro" id="IPR004029">
    <property type="entry name" value="UreE_N"/>
</dbReference>
<evidence type="ECO:0000256" key="5">
    <source>
        <dbReference type="HAMAP-Rule" id="MF_00822"/>
    </source>
</evidence>
<dbReference type="RefSeq" id="WP_089763752.1">
    <property type="nucleotide sequence ID" value="NZ_BKAT01000036.1"/>
</dbReference>
<sequence length="166" mass="19145">MLIRERIGNLDEASPSGHIDWLQLEWFETTRKIQRKKTLGGREIALKLTREGQQLKHHDILYRDEAITIAVEILPCDTIVIRPATMAEMAQVCYEIGNKHLPLFLEGEELLIPADEPLFRWLQAAGYNVTREKRHLKNMLRTNVQPHGHGNNGPSFFEKILDLASR</sequence>
<evidence type="ECO:0000256" key="3">
    <source>
        <dbReference type="ARBA" id="ARBA00022596"/>
    </source>
</evidence>
<dbReference type="Proteomes" id="UP000199656">
    <property type="component" value="Unassembled WGS sequence"/>
</dbReference>
<dbReference type="Pfam" id="PF02814">
    <property type="entry name" value="UreE_N"/>
    <property type="match status" value="1"/>
</dbReference>
<protein>
    <recommendedName>
        <fullName evidence="5">Urease accessory protein UreE</fullName>
    </recommendedName>
</protein>
<dbReference type="Pfam" id="PF05194">
    <property type="entry name" value="UreE_C"/>
    <property type="match status" value="1"/>
</dbReference>
<dbReference type="CDD" id="cd00571">
    <property type="entry name" value="UreE"/>
    <property type="match status" value="1"/>
</dbReference>
<evidence type="ECO:0000256" key="4">
    <source>
        <dbReference type="ARBA" id="ARBA00023186"/>
    </source>
</evidence>
<dbReference type="InterPro" id="IPR012406">
    <property type="entry name" value="UreE"/>
</dbReference>
<proteinExistence type="inferred from homology"/>
<dbReference type="InterPro" id="IPR036118">
    <property type="entry name" value="UreE_N_sf"/>
</dbReference>
<dbReference type="EMBL" id="FNRL01000022">
    <property type="protein sequence ID" value="SEA91461.1"/>
    <property type="molecule type" value="Genomic_DNA"/>
</dbReference>
<comment type="function">
    <text evidence="5">Involved in urease metallocenter assembly. Binds nickel. Probably functions as a nickel donor during metallocenter assembly.</text>
</comment>
<dbReference type="SUPFAM" id="SSF69287">
    <property type="entry name" value="Urease metallochaperone UreE, N-terminal domain"/>
    <property type="match status" value="1"/>
</dbReference>
<keyword evidence="4 5" id="KW-0143">Chaperone</keyword>
<dbReference type="PIRSF" id="PIRSF036402">
    <property type="entry name" value="Ureas_acces_UreE"/>
    <property type="match status" value="1"/>
</dbReference>
<evidence type="ECO:0000256" key="2">
    <source>
        <dbReference type="ARBA" id="ARBA00022490"/>
    </source>
</evidence>
<dbReference type="GO" id="GO:0005737">
    <property type="term" value="C:cytoplasm"/>
    <property type="evidence" value="ECO:0007669"/>
    <property type="project" value="UniProtKB-SubCell"/>
</dbReference>
<evidence type="ECO:0000313" key="8">
    <source>
        <dbReference type="Proteomes" id="UP000199656"/>
    </source>
</evidence>
<evidence type="ECO:0000259" key="6">
    <source>
        <dbReference type="SMART" id="SM00988"/>
    </source>
</evidence>
<dbReference type="STRING" id="408074.SAMN05660909_04109"/>
<feature type="domain" description="UreE urease accessory N-terminal" evidence="6">
    <location>
        <begin position="3"/>
        <end position="69"/>
    </location>
</feature>
<dbReference type="GO" id="GO:0065003">
    <property type="term" value="P:protein-containing complex assembly"/>
    <property type="evidence" value="ECO:0007669"/>
    <property type="project" value="InterPro"/>
</dbReference>
<dbReference type="GO" id="GO:0016151">
    <property type="term" value="F:nickel cation binding"/>
    <property type="evidence" value="ECO:0007669"/>
    <property type="project" value="UniProtKB-UniRule"/>
</dbReference>
<comment type="subcellular location">
    <subcellularLocation>
        <location evidence="1 5">Cytoplasm</location>
    </subcellularLocation>
</comment>
<dbReference type="GO" id="GO:0019627">
    <property type="term" value="P:urea metabolic process"/>
    <property type="evidence" value="ECO:0007669"/>
    <property type="project" value="InterPro"/>
</dbReference>
<keyword evidence="8" id="KW-1185">Reference proteome</keyword>
<keyword evidence="3 5" id="KW-0533">Nickel</keyword>
<dbReference type="Gene3D" id="3.30.70.790">
    <property type="entry name" value="UreE, C-terminal domain"/>
    <property type="match status" value="1"/>
</dbReference>
<evidence type="ECO:0000313" key="7">
    <source>
        <dbReference type="EMBL" id="SEA91461.1"/>
    </source>
</evidence>
<dbReference type="Gene3D" id="2.60.260.20">
    <property type="entry name" value="Urease metallochaperone UreE, N-terminal domain"/>
    <property type="match status" value="1"/>
</dbReference>
<organism evidence="7 8">
    <name type="scientific">Chitinophaga terrae</name>
    <name type="common">ex Kim and Jung 2007</name>
    <dbReference type="NCBI Taxonomy" id="408074"/>
    <lineage>
        <taxon>Bacteria</taxon>
        <taxon>Pseudomonadati</taxon>
        <taxon>Bacteroidota</taxon>
        <taxon>Chitinophagia</taxon>
        <taxon>Chitinophagales</taxon>
        <taxon>Chitinophagaceae</taxon>
        <taxon>Chitinophaga</taxon>
    </lineage>
</organism>
<dbReference type="OrthoDB" id="9810882at2"/>
<dbReference type="NCBIfam" id="NF009754">
    <property type="entry name" value="PRK13261.1-6"/>
    <property type="match status" value="1"/>
</dbReference>
<name>A0A1H4F2M1_9BACT</name>
<dbReference type="SMART" id="SM00988">
    <property type="entry name" value="UreE_N"/>
    <property type="match status" value="1"/>
</dbReference>